<name>A0A7D5JF74_9MICO</name>
<evidence type="ECO:0000313" key="4">
    <source>
        <dbReference type="EMBL" id="QLD11698.1"/>
    </source>
</evidence>
<feature type="transmembrane region" description="Helical" evidence="2">
    <location>
        <begin position="222"/>
        <end position="243"/>
    </location>
</feature>
<dbReference type="Pfam" id="PF01841">
    <property type="entry name" value="Transglut_core"/>
    <property type="match status" value="1"/>
</dbReference>
<proteinExistence type="predicted"/>
<feature type="transmembrane region" description="Helical" evidence="2">
    <location>
        <begin position="61"/>
        <end position="81"/>
    </location>
</feature>
<feature type="transmembrane region" description="Helical" evidence="2">
    <location>
        <begin position="124"/>
        <end position="143"/>
    </location>
</feature>
<evidence type="ECO:0000256" key="2">
    <source>
        <dbReference type="SAM" id="Phobius"/>
    </source>
</evidence>
<feature type="transmembrane region" description="Helical" evidence="2">
    <location>
        <begin position="171"/>
        <end position="190"/>
    </location>
</feature>
<organism evidence="4 5">
    <name type="scientific">Microbacterium oleivorans</name>
    <dbReference type="NCBI Taxonomy" id="273677"/>
    <lineage>
        <taxon>Bacteria</taxon>
        <taxon>Bacillati</taxon>
        <taxon>Actinomycetota</taxon>
        <taxon>Actinomycetes</taxon>
        <taxon>Micrococcales</taxon>
        <taxon>Microbacteriaceae</taxon>
        <taxon>Microbacterium</taxon>
    </lineage>
</organism>
<dbReference type="InterPro" id="IPR002931">
    <property type="entry name" value="Transglutaminase-like"/>
</dbReference>
<reference evidence="4 5" key="1">
    <citation type="submission" date="2020-06" db="EMBL/GenBank/DDBJ databases">
        <authorList>
            <person name="Jo H."/>
        </authorList>
    </citation>
    <scope>NUCLEOTIDE SEQUENCE [LARGE SCALE GENOMIC DNA]</scope>
    <source>
        <strain evidence="4 5">I46</strain>
    </source>
</reference>
<dbReference type="InterPro" id="IPR021878">
    <property type="entry name" value="TgpA_N"/>
</dbReference>
<dbReference type="Proteomes" id="UP000509638">
    <property type="component" value="Chromosome"/>
</dbReference>
<protein>
    <submittedName>
        <fullName evidence="4">Transglutaminase domain-containing protein</fullName>
    </submittedName>
</protein>
<dbReference type="Pfam" id="PF11992">
    <property type="entry name" value="TgpA_N"/>
    <property type="match status" value="1"/>
</dbReference>
<evidence type="ECO:0000313" key="5">
    <source>
        <dbReference type="Proteomes" id="UP000509638"/>
    </source>
</evidence>
<dbReference type="SUPFAM" id="SSF54001">
    <property type="entry name" value="Cysteine proteinases"/>
    <property type="match status" value="1"/>
</dbReference>
<evidence type="ECO:0000259" key="3">
    <source>
        <dbReference type="SMART" id="SM00460"/>
    </source>
</evidence>
<evidence type="ECO:0000256" key="1">
    <source>
        <dbReference type="SAM" id="MobiDB-lite"/>
    </source>
</evidence>
<feature type="domain" description="Transglutaminase-like" evidence="3">
    <location>
        <begin position="486"/>
        <end position="556"/>
    </location>
</feature>
<dbReference type="PANTHER" id="PTHR42736:SF1">
    <property type="entry name" value="PROTEIN-GLUTAMINE GAMMA-GLUTAMYLTRANSFERASE"/>
    <property type="match status" value="1"/>
</dbReference>
<accession>A0A7D5JF74</accession>
<feature type="transmembrane region" description="Helical" evidence="2">
    <location>
        <begin position="9"/>
        <end position="28"/>
    </location>
</feature>
<dbReference type="InterPro" id="IPR052901">
    <property type="entry name" value="Bact_TGase-like"/>
</dbReference>
<keyword evidence="2" id="KW-0472">Membrane</keyword>
<feature type="region of interest" description="Disordered" evidence="1">
    <location>
        <begin position="550"/>
        <end position="590"/>
    </location>
</feature>
<dbReference type="SMART" id="SM00460">
    <property type="entry name" value="TGc"/>
    <property type="match status" value="1"/>
</dbReference>
<dbReference type="Gene3D" id="3.10.620.30">
    <property type="match status" value="1"/>
</dbReference>
<keyword evidence="2" id="KW-0812">Transmembrane</keyword>
<dbReference type="EMBL" id="CP058316">
    <property type="protein sequence ID" value="QLD11698.1"/>
    <property type="molecule type" value="Genomic_DNA"/>
</dbReference>
<dbReference type="RefSeq" id="WP_178011846.1">
    <property type="nucleotide sequence ID" value="NZ_CP058316.1"/>
</dbReference>
<sequence>MISPAVRRLVLDLVAVVLLLAVAVVGFGPTFEGGAHLVAGFGAIAVGVAIAWLCARQRWGVLPTAGLTVVAYFLFGGALALPQTTLLGFIPTLETWAQLAVGSVQSWKRLLTTVAPVAPYDGHLIVPFLLTLVAAVLTASLALRLRQAAWALIPVTAFLVGQILLGMTVPAVPLLQGIVFAVVAAVWLALRQAWDPNRAAVRVEPTAVSDADALRHTRLRRLISGTAVVAVAVGVGVTTAAFASPPTTRYVLRDIVIPPFDVKQYASPLQSFRGLVRDDAETPLFTVRGLPDEARIRLATMDAYNGMVVNVSDEGAGSSSSFTPLRSNMSPDAEGAPARLEFEIDELRGVWLPDAGSVQSIEFTGSRADDLRRSAHYNDATGTAAVTAGLSGGVTYTVDTVLPPVPGDEALADVPFAPVKMPKQEGVPEGLSQVATDAVGEADTPIEQARALQTWLSTEGYFSHGLEDDPFSPSGHGAARITSFFGGDEIIGDDEQYAVAMALLSSQLGIPARVVMGWHPDEGENGGEFVATGDNVHAWVEVAFDGVGWVPFDPTPDEDNEPNEQTTTPRANPKPQVLQPPPPAQEPAELPPAIANDREQEEEEEAGFDWIGAILVPAGIGVGILALLFAPFVVMGAVKAGRRTKRRNAERAADRISGGWDELIDRAVDLNAPVAGGATRTESAQVVATTMAQPDVTALATSADARVFGPGEPSKDDVDAFWREVDAIVVGMSGQVSVWRRLRARLSLRSLRRRRTPRGGTS</sequence>
<dbReference type="PANTHER" id="PTHR42736">
    <property type="entry name" value="PROTEIN-GLUTAMINE GAMMA-GLUTAMYLTRANSFERASE"/>
    <property type="match status" value="1"/>
</dbReference>
<dbReference type="AlphaFoldDB" id="A0A7D5JF74"/>
<keyword evidence="2" id="KW-1133">Transmembrane helix</keyword>
<feature type="transmembrane region" description="Helical" evidence="2">
    <location>
        <begin position="34"/>
        <end position="54"/>
    </location>
</feature>
<dbReference type="InterPro" id="IPR038765">
    <property type="entry name" value="Papain-like_cys_pep_sf"/>
</dbReference>
<feature type="transmembrane region" description="Helical" evidence="2">
    <location>
        <begin position="148"/>
        <end position="165"/>
    </location>
</feature>
<gene>
    <name evidence="4" type="ORF">HW566_07895</name>
</gene>
<feature type="transmembrane region" description="Helical" evidence="2">
    <location>
        <begin position="610"/>
        <end position="638"/>
    </location>
</feature>